<gene>
    <name evidence="6" type="ORF">DKT77_15495</name>
</gene>
<dbReference type="InterPro" id="IPR050553">
    <property type="entry name" value="Thioredoxin_ResA/DsbE_sf"/>
</dbReference>
<feature type="signal peptide" evidence="4">
    <location>
        <begin position="1"/>
        <end position="26"/>
    </location>
</feature>
<feature type="domain" description="Thioredoxin" evidence="5">
    <location>
        <begin position="45"/>
        <end position="190"/>
    </location>
</feature>
<name>A0A2V2LDD6_9RHOB</name>
<dbReference type="PROSITE" id="PS51352">
    <property type="entry name" value="THIOREDOXIN_2"/>
    <property type="match status" value="1"/>
</dbReference>
<dbReference type="SUPFAM" id="SSF52833">
    <property type="entry name" value="Thioredoxin-like"/>
    <property type="match status" value="1"/>
</dbReference>
<feature type="chain" id="PRO_5015923192" description="Thioredoxin domain-containing protein" evidence="4">
    <location>
        <begin position="27"/>
        <end position="190"/>
    </location>
</feature>
<evidence type="ECO:0000256" key="2">
    <source>
        <dbReference type="ARBA" id="ARBA00022748"/>
    </source>
</evidence>
<dbReference type="AlphaFoldDB" id="A0A2V2LDD6"/>
<comment type="caution">
    <text evidence="6">The sequence shown here is derived from an EMBL/GenBank/DDBJ whole genome shotgun (WGS) entry which is preliminary data.</text>
</comment>
<sequence length="190" mass="20440">MTHRLPALALLLAALPVLLNGLPAAADPAAWGALREGDMKKLVFHDTPKPVTDQPFVTEDGAEQTLAQYRGQVVLLNFWATWCAPCRKEMPALDALNMEMGGPDFRVVTIATGRNAPAAMRRFFEETGIESLPLHNDPKQAIARDMAVLGLPITVILDRDGHEIARMRGDADWAGAPAKAILAAIIDAGA</sequence>
<dbReference type="InterPro" id="IPR036249">
    <property type="entry name" value="Thioredoxin-like_sf"/>
</dbReference>
<dbReference type="InterPro" id="IPR013740">
    <property type="entry name" value="Redoxin"/>
</dbReference>
<proteinExistence type="predicted"/>
<dbReference type="OrthoDB" id="9799347at2"/>
<dbReference type="InterPro" id="IPR013766">
    <property type="entry name" value="Thioredoxin_domain"/>
</dbReference>
<comment type="subcellular location">
    <subcellularLocation>
        <location evidence="1">Cell envelope</location>
    </subcellularLocation>
</comment>
<dbReference type="GO" id="GO:0015036">
    <property type="term" value="F:disulfide oxidoreductase activity"/>
    <property type="evidence" value="ECO:0007669"/>
    <property type="project" value="UniProtKB-ARBA"/>
</dbReference>
<reference evidence="6 7" key="1">
    <citation type="submission" date="2018-05" db="EMBL/GenBank/DDBJ databases">
        <title>Rhodobacteraceae gen. nov., sp. nov. isolated from sea water.</title>
        <authorList>
            <person name="Ren Y."/>
        </authorList>
    </citation>
    <scope>NUCLEOTIDE SEQUENCE [LARGE SCALE GENOMIC DNA]</scope>
    <source>
        <strain evidence="6 7">TG-679</strain>
    </source>
</reference>
<dbReference type="PANTHER" id="PTHR42852:SF13">
    <property type="entry name" value="PROTEIN DIPZ"/>
    <property type="match status" value="1"/>
</dbReference>
<dbReference type="GO" id="GO:0030313">
    <property type="term" value="C:cell envelope"/>
    <property type="evidence" value="ECO:0007669"/>
    <property type="project" value="UniProtKB-SubCell"/>
</dbReference>
<dbReference type="RefSeq" id="WP_109812585.1">
    <property type="nucleotide sequence ID" value="NZ_QGKU01000048.1"/>
</dbReference>
<organism evidence="6 7">
    <name type="scientific">Meridianimarinicoccus roseus</name>
    <dbReference type="NCBI Taxonomy" id="2072018"/>
    <lineage>
        <taxon>Bacteria</taxon>
        <taxon>Pseudomonadati</taxon>
        <taxon>Pseudomonadota</taxon>
        <taxon>Alphaproteobacteria</taxon>
        <taxon>Rhodobacterales</taxon>
        <taxon>Paracoccaceae</taxon>
        <taxon>Meridianimarinicoccus</taxon>
    </lineage>
</organism>
<evidence type="ECO:0000256" key="4">
    <source>
        <dbReference type="SAM" id="SignalP"/>
    </source>
</evidence>
<keyword evidence="4" id="KW-0732">Signal</keyword>
<evidence type="ECO:0000313" key="6">
    <source>
        <dbReference type="EMBL" id="PWR01544.1"/>
    </source>
</evidence>
<dbReference type="PANTHER" id="PTHR42852">
    <property type="entry name" value="THIOL:DISULFIDE INTERCHANGE PROTEIN DSBE"/>
    <property type="match status" value="1"/>
</dbReference>
<evidence type="ECO:0000313" key="7">
    <source>
        <dbReference type="Proteomes" id="UP000245680"/>
    </source>
</evidence>
<dbReference type="PROSITE" id="PS00194">
    <property type="entry name" value="THIOREDOXIN_1"/>
    <property type="match status" value="1"/>
</dbReference>
<evidence type="ECO:0000256" key="3">
    <source>
        <dbReference type="ARBA" id="ARBA00023284"/>
    </source>
</evidence>
<evidence type="ECO:0000256" key="1">
    <source>
        <dbReference type="ARBA" id="ARBA00004196"/>
    </source>
</evidence>
<dbReference type="Proteomes" id="UP000245680">
    <property type="component" value="Unassembled WGS sequence"/>
</dbReference>
<accession>A0A2V2LDD6</accession>
<dbReference type="GO" id="GO:0017004">
    <property type="term" value="P:cytochrome complex assembly"/>
    <property type="evidence" value="ECO:0007669"/>
    <property type="project" value="UniProtKB-KW"/>
</dbReference>
<dbReference type="InterPro" id="IPR017937">
    <property type="entry name" value="Thioredoxin_CS"/>
</dbReference>
<dbReference type="CDD" id="cd02966">
    <property type="entry name" value="TlpA_like_family"/>
    <property type="match status" value="1"/>
</dbReference>
<dbReference type="Gene3D" id="3.40.30.10">
    <property type="entry name" value="Glutaredoxin"/>
    <property type="match status" value="1"/>
</dbReference>
<keyword evidence="7" id="KW-1185">Reference proteome</keyword>
<protein>
    <recommendedName>
        <fullName evidence="5">Thioredoxin domain-containing protein</fullName>
    </recommendedName>
</protein>
<evidence type="ECO:0000259" key="5">
    <source>
        <dbReference type="PROSITE" id="PS51352"/>
    </source>
</evidence>
<dbReference type="Pfam" id="PF08534">
    <property type="entry name" value="Redoxin"/>
    <property type="match status" value="1"/>
</dbReference>
<keyword evidence="3" id="KW-0676">Redox-active center</keyword>
<dbReference type="EMBL" id="QGKU01000048">
    <property type="protein sequence ID" value="PWR01544.1"/>
    <property type="molecule type" value="Genomic_DNA"/>
</dbReference>
<keyword evidence="2" id="KW-0201">Cytochrome c-type biogenesis</keyword>